<dbReference type="InterPro" id="IPR036736">
    <property type="entry name" value="ACP-like_sf"/>
</dbReference>
<dbReference type="Proteomes" id="UP000267900">
    <property type="component" value="Chromosome"/>
</dbReference>
<name>A0A3S9PD09_STRLT</name>
<accession>A0A3S9PD09</accession>
<evidence type="ECO:0000313" key="2">
    <source>
        <dbReference type="EMBL" id="AZQ70263.1"/>
    </source>
</evidence>
<keyword evidence="3" id="KW-1185">Reference proteome</keyword>
<feature type="domain" description="Carrier" evidence="1">
    <location>
        <begin position="2"/>
        <end position="76"/>
    </location>
</feature>
<reference evidence="2 3" key="1">
    <citation type="submission" date="2018-12" db="EMBL/GenBank/DDBJ databases">
        <title>The whole draft genome of Streptomyce luteoverticillatus CGMCC 15060.</title>
        <authorList>
            <person name="Feng Z."/>
            <person name="Chen G."/>
            <person name="Zhang J."/>
            <person name="Zhu H."/>
            <person name="Yu X."/>
            <person name="Zhang W."/>
            <person name="Zhang X."/>
        </authorList>
    </citation>
    <scope>NUCLEOTIDE SEQUENCE [LARGE SCALE GENOMIC DNA]</scope>
    <source>
        <strain evidence="2 3">CGMCC 15060</strain>
    </source>
</reference>
<dbReference type="EMBL" id="CP034587">
    <property type="protein sequence ID" value="AZQ70263.1"/>
    <property type="molecule type" value="Genomic_DNA"/>
</dbReference>
<dbReference type="AlphaFoldDB" id="A0A3S9PD09"/>
<dbReference type="OrthoDB" id="6978112at2"/>
<proteinExistence type="predicted"/>
<dbReference type="InterPro" id="IPR009081">
    <property type="entry name" value="PP-bd_ACP"/>
</dbReference>
<protein>
    <submittedName>
        <fullName evidence="2">Acyl carrier protein</fullName>
    </submittedName>
</protein>
<gene>
    <name evidence="2" type="ORF">EKH77_02675</name>
</gene>
<organism evidence="2 3">
    <name type="scientific">Streptomyces luteoverticillatus</name>
    <name type="common">Streptoverticillium luteoverticillatus</name>
    <dbReference type="NCBI Taxonomy" id="66425"/>
    <lineage>
        <taxon>Bacteria</taxon>
        <taxon>Bacillati</taxon>
        <taxon>Actinomycetota</taxon>
        <taxon>Actinomycetes</taxon>
        <taxon>Kitasatosporales</taxon>
        <taxon>Streptomycetaceae</taxon>
        <taxon>Streptomyces</taxon>
    </lineage>
</organism>
<sequence length="84" mass="9314">MTDTYAVIHSILTMTFRVPDHEIGPQVTLEQLQLDSLALAEFALLLEERIGVKLDSEHATRFTTLAEITDHLDALRRGEAVGAP</sequence>
<evidence type="ECO:0000259" key="1">
    <source>
        <dbReference type="PROSITE" id="PS50075"/>
    </source>
</evidence>
<dbReference type="SUPFAM" id="SSF47336">
    <property type="entry name" value="ACP-like"/>
    <property type="match status" value="1"/>
</dbReference>
<dbReference type="Pfam" id="PF00550">
    <property type="entry name" value="PP-binding"/>
    <property type="match status" value="1"/>
</dbReference>
<dbReference type="RefSeq" id="WP_126912828.1">
    <property type="nucleotide sequence ID" value="NZ_CP034587.1"/>
</dbReference>
<dbReference type="PROSITE" id="PS50075">
    <property type="entry name" value="CARRIER"/>
    <property type="match status" value="1"/>
</dbReference>
<evidence type="ECO:0000313" key="3">
    <source>
        <dbReference type="Proteomes" id="UP000267900"/>
    </source>
</evidence>
<dbReference type="Gene3D" id="1.10.1200.10">
    <property type="entry name" value="ACP-like"/>
    <property type="match status" value="1"/>
</dbReference>